<evidence type="ECO:0000313" key="5">
    <source>
        <dbReference type="Proteomes" id="UP001154282"/>
    </source>
</evidence>
<evidence type="ECO:0000313" key="4">
    <source>
        <dbReference type="EMBL" id="CAI0463176.1"/>
    </source>
</evidence>
<name>A0AAV0KQP3_9ROSI</name>
<feature type="chain" id="PRO_5044713688" description="NADH dehydrogenase subunit 4" evidence="1">
    <location>
        <begin position="17"/>
        <end position="36"/>
    </location>
</feature>
<proteinExistence type="predicted"/>
<comment type="caution">
    <text evidence="2">The sequence shown here is derived from an EMBL/GenBank/DDBJ whole genome shotgun (WGS) entry which is preliminary data.</text>
</comment>
<feature type="signal peptide" evidence="1">
    <location>
        <begin position="1"/>
        <end position="16"/>
    </location>
</feature>
<evidence type="ECO:0000313" key="2">
    <source>
        <dbReference type="EMBL" id="CAI0424617.1"/>
    </source>
</evidence>
<reference evidence="2" key="1">
    <citation type="submission" date="2022-08" db="EMBL/GenBank/DDBJ databases">
        <authorList>
            <person name="Gutierrez-Valencia J."/>
        </authorList>
    </citation>
    <scope>NUCLEOTIDE SEQUENCE</scope>
</reference>
<protein>
    <recommendedName>
        <fullName evidence="6">NADH dehydrogenase subunit 4</fullName>
    </recommendedName>
</protein>
<keyword evidence="1" id="KW-0732">Signal</keyword>
<dbReference type="AlphaFoldDB" id="A0AAV0KQP3"/>
<dbReference type="Proteomes" id="UP001154282">
    <property type="component" value="Unassembled WGS sequence"/>
</dbReference>
<evidence type="ECO:0000256" key="1">
    <source>
        <dbReference type="SAM" id="SignalP"/>
    </source>
</evidence>
<evidence type="ECO:0000313" key="3">
    <source>
        <dbReference type="EMBL" id="CAI0453757.1"/>
    </source>
</evidence>
<organism evidence="2 5">
    <name type="scientific">Linum tenue</name>
    <dbReference type="NCBI Taxonomy" id="586396"/>
    <lineage>
        <taxon>Eukaryota</taxon>
        <taxon>Viridiplantae</taxon>
        <taxon>Streptophyta</taxon>
        <taxon>Embryophyta</taxon>
        <taxon>Tracheophyta</taxon>
        <taxon>Spermatophyta</taxon>
        <taxon>Magnoliopsida</taxon>
        <taxon>eudicotyledons</taxon>
        <taxon>Gunneridae</taxon>
        <taxon>Pentapetalae</taxon>
        <taxon>rosids</taxon>
        <taxon>fabids</taxon>
        <taxon>Malpighiales</taxon>
        <taxon>Linaceae</taxon>
        <taxon>Linum</taxon>
    </lineage>
</organism>
<dbReference type="EMBL" id="CAMGYJ010000008">
    <property type="protein sequence ID" value="CAI0463176.1"/>
    <property type="molecule type" value="Genomic_DNA"/>
</dbReference>
<evidence type="ECO:0008006" key="6">
    <source>
        <dbReference type="Google" id="ProtNLM"/>
    </source>
</evidence>
<sequence>MVFNYSVLGLLLGILASDPHLFVKCFENVFHVHTSF</sequence>
<accession>A0AAV0KQP3</accession>
<dbReference type="EMBL" id="CAMGYJ010000008">
    <property type="protein sequence ID" value="CAI0453757.1"/>
    <property type="molecule type" value="Genomic_DNA"/>
</dbReference>
<gene>
    <name evidence="2" type="ORF">LITE_LOCUS20029</name>
    <name evidence="3" type="ORF">LITE_LOCUS31721</name>
    <name evidence="4" type="ORF">LITE_LOCUS35665</name>
</gene>
<dbReference type="EMBL" id="CAMGYJ010000005">
    <property type="protein sequence ID" value="CAI0424617.1"/>
    <property type="molecule type" value="Genomic_DNA"/>
</dbReference>
<keyword evidence="5" id="KW-1185">Reference proteome</keyword>